<reference evidence="1 2" key="1">
    <citation type="journal article" date="2014" name="Genome Announc.">
        <title>Genome Sequence of Youngiibacter fragilis, the Type Strain of the Genus Youngiibacter.</title>
        <authorList>
            <person name="Wawrik C.B."/>
            <person name="Callaghan A.V."/>
            <person name="Stamps B.W."/>
            <person name="Wawrik B."/>
        </authorList>
    </citation>
    <scope>NUCLEOTIDE SEQUENCE [LARGE SCALE GENOMIC DNA]</scope>
    <source>
        <strain evidence="1 2">232.1</strain>
    </source>
</reference>
<name>V7I4B5_9CLOT</name>
<evidence type="ECO:0000313" key="2">
    <source>
        <dbReference type="Proteomes" id="UP000017747"/>
    </source>
</evidence>
<evidence type="ECO:0000313" key="1">
    <source>
        <dbReference type="EMBL" id="ETA80044.1"/>
    </source>
</evidence>
<keyword evidence="2" id="KW-1185">Reference proteome</keyword>
<sequence>MNPGQKLFYDFFIERALDDKKDEARQLLEESFSRQAAGTFNMAYLQEIMPKFFSVVKPEAINEVKEAMNHFASRL</sequence>
<dbReference type="STRING" id="994573.T472_0213755"/>
<dbReference type="OrthoDB" id="1652026at2"/>
<dbReference type="Proteomes" id="UP000017747">
    <property type="component" value="Unassembled WGS sequence"/>
</dbReference>
<accession>V7I4B5</accession>
<organism evidence="1 2">
    <name type="scientific">Youngiibacter fragilis 232.1</name>
    <dbReference type="NCBI Taxonomy" id="994573"/>
    <lineage>
        <taxon>Bacteria</taxon>
        <taxon>Bacillati</taxon>
        <taxon>Bacillota</taxon>
        <taxon>Clostridia</taxon>
        <taxon>Eubacteriales</taxon>
        <taxon>Clostridiaceae</taxon>
        <taxon>Youngiibacter</taxon>
    </lineage>
</organism>
<protein>
    <submittedName>
        <fullName evidence="1">Uncharacterized protein</fullName>
    </submittedName>
</protein>
<dbReference type="eggNOG" id="ENOG50336DP">
    <property type="taxonomic scope" value="Bacteria"/>
</dbReference>
<comment type="caution">
    <text evidence="1">The sequence shown here is derived from an EMBL/GenBank/DDBJ whole genome shotgun (WGS) entry which is preliminary data.</text>
</comment>
<proteinExistence type="predicted"/>
<dbReference type="RefSeq" id="WP_023384884.1">
    <property type="nucleotide sequence ID" value="NZ_AXUN02000191.1"/>
</dbReference>
<gene>
    <name evidence="1" type="ORF">T472_0213755</name>
</gene>
<dbReference type="AlphaFoldDB" id="V7I4B5"/>
<dbReference type="EMBL" id="AXUN02000191">
    <property type="protein sequence ID" value="ETA80044.1"/>
    <property type="molecule type" value="Genomic_DNA"/>
</dbReference>